<accession>A0A2K4ZI04</accession>
<dbReference type="Proteomes" id="UP000236311">
    <property type="component" value="Unassembled WGS sequence"/>
</dbReference>
<evidence type="ECO:0000256" key="1">
    <source>
        <dbReference type="SAM" id="Phobius"/>
    </source>
</evidence>
<feature type="transmembrane region" description="Helical" evidence="1">
    <location>
        <begin position="20"/>
        <end position="38"/>
    </location>
</feature>
<keyword evidence="1" id="KW-1133">Transmembrane helix</keyword>
<organism evidence="2 3">
    <name type="scientific">Acetatifactor muris</name>
    <dbReference type="NCBI Taxonomy" id="879566"/>
    <lineage>
        <taxon>Bacteria</taxon>
        <taxon>Bacillati</taxon>
        <taxon>Bacillota</taxon>
        <taxon>Clostridia</taxon>
        <taxon>Lachnospirales</taxon>
        <taxon>Lachnospiraceae</taxon>
        <taxon>Acetatifactor</taxon>
    </lineage>
</organism>
<protein>
    <recommendedName>
        <fullName evidence="4">Glycosyltransferase RgtA/B/C/D-like domain-containing protein</fullName>
    </recommendedName>
</protein>
<evidence type="ECO:0008006" key="4">
    <source>
        <dbReference type="Google" id="ProtNLM"/>
    </source>
</evidence>
<feature type="transmembrane region" description="Helical" evidence="1">
    <location>
        <begin position="101"/>
        <end position="122"/>
    </location>
</feature>
<dbReference type="EMBL" id="OFSM01000014">
    <property type="protein sequence ID" value="SOY30118.1"/>
    <property type="molecule type" value="Genomic_DNA"/>
</dbReference>
<keyword evidence="1" id="KW-0812">Transmembrane</keyword>
<reference evidence="2 3" key="1">
    <citation type="submission" date="2018-01" db="EMBL/GenBank/DDBJ databases">
        <authorList>
            <person name="Gaut B.S."/>
            <person name="Morton B.R."/>
            <person name="Clegg M.T."/>
            <person name="Duvall M.R."/>
        </authorList>
    </citation>
    <scope>NUCLEOTIDE SEQUENCE [LARGE SCALE GENOMIC DNA]</scope>
    <source>
        <strain evidence="2">GP69</strain>
    </source>
</reference>
<gene>
    <name evidence="2" type="ORF">AMURIS_02841</name>
</gene>
<evidence type="ECO:0000313" key="3">
    <source>
        <dbReference type="Proteomes" id="UP000236311"/>
    </source>
</evidence>
<keyword evidence="1" id="KW-0472">Membrane</keyword>
<evidence type="ECO:0000313" key="2">
    <source>
        <dbReference type="EMBL" id="SOY30118.1"/>
    </source>
</evidence>
<proteinExistence type="predicted"/>
<feature type="transmembrane region" description="Helical" evidence="1">
    <location>
        <begin position="180"/>
        <end position="209"/>
    </location>
</feature>
<dbReference type="InterPro" id="IPR046107">
    <property type="entry name" value="DUF6044"/>
</dbReference>
<feature type="transmembrane region" description="Helical" evidence="1">
    <location>
        <begin position="129"/>
        <end position="146"/>
    </location>
</feature>
<feature type="transmembrane region" description="Helical" evidence="1">
    <location>
        <begin position="221"/>
        <end position="241"/>
    </location>
</feature>
<dbReference type="RefSeq" id="WP_146040056.1">
    <property type="nucleotide sequence ID" value="NZ_JANJZD010000013.1"/>
</dbReference>
<sequence>MKQKIIFRKMNHMVLAADRFPLWIIGFVMMAVNFFPFLKLGKGCVFPYHDQLDETLLTYALNGKYLGTGVKVFPELLGGVNASGMQPAAVLFVPLYHFLDMYSAFLIQYSVVFAAAFFGMYFCVKEMTGSSILSLAAGGCFCMLPTPPVYGLSIAGVPLAFYCFLCLYRKKNIVVSGLLLLLFGLTSHLVLIGYVILGFWGLALIWMLVGRQRNKWLWLGFVWLTGIYVTVNRNLFLELFLGQGSYVSHREEMVNYALPVWETICNVFLNSAQHAESLHKYLIPPILLMLFLAGLQLRKMEPERKRRYIAAAAGIVILAGIALFYGMCKSQPVVDFKNHQTGFLRYFQLERVYWLYPAGWILEFVLCCSLWGDEFSQNSQEPENGAKENLHGIISSLPVKSLVLCILLYPTLQEIKENSYFYMNVNQMNNGSGITGYISWESYYAEELMQQLEEAIGRGPETYKVAHLGMSPAPALMHGFYTVDGYSNNYPLEYKHRFRQAIAKELEKSEQTRLYFDEWGSRCYLFNGATGNAWMLGKAHNVVYEQLEFDWKALEELGCEYLFSCGEILNAEELGLRFMGYYETETSYWGIWLYEAAAYE</sequence>
<dbReference type="AlphaFoldDB" id="A0A2K4ZI04"/>
<keyword evidence="3" id="KW-1185">Reference proteome</keyword>
<dbReference type="Pfam" id="PF19510">
    <property type="entry name" value="DUF6044"/>
    <property type="match status" value="1"/>
</dbReference>
<feature type="transmembrane region" description="Helical" evidence="1">
    <location>
        <begin position="309"/>
        <end position="327"/>
    </location>
</feature>
<dbReference type="OrthoDB" id="2349131at2"/>
<name>A0A2K4ZI04_9FIRM</name>
<feature type="transmembrane region" description="Helical" evidence="1">
    <location>
        <begin position="278"/>
        <end position="297"/>
    </location>
</feature>